<evidence type="ECO:0000256" key="1">
    <source>
        <dbReference type="SAM" id="MobiDB-lite"/>
    </source>
</evidence>
<accession>A0A371Q2I2</accession>
<evidence type="ECO:0000313" key="3">
    <source>
        <dbReference type="Proteomes" id="UP000262477"/>
    </source>
</evidence>
<dbReference type="AlphaFoldDB" id="A0A371Q2I2"/>
<sequence length="71" mass="7221">MVREDRAVLLEDGGRGGADSTASPASPVKCTPRASVRAATVSRTARLMEAVTAYALDASVTGSADRSSKPA</sequence>
<protein>
    <submittedName>
        <fullName evidence="2">Uncharacterized protein</fullName>
    </submittedName>
</protein>
<dbReference type="Proteomes" id="UP000262477">
    <property type="component" value="Unassembled WGS sequence"/>
</dbReference>
<proteinExistence type="predicted"/>
<feature type="region of interest" description="Disordered" evidence="1">
    <location>
        <begin position="1"/>
        <end position="30"/>
    </location>
</feature>
<reference evidence="2 3" key="1">
    <citation type="submission" date="2018-08" db="EMBL/GenBank/DDBJ databases">
        <title>Streptomyces NEAU-D10 sp. nov., a novel Actinomycete isolated from soil.</title>
        <authorList>
            <person name="Jin L."/>
        </authorList>
    </citation>
    <scope>NUCLEOTIDE SEQUENCE [LARGE SCALE GENOMIC DNA]</scope>
    <source>
        <strain evidence="2 3">NEAU-D10</strain>
    </source>
</reference>
<name>A0A371Q2I2_STRIH</name>
<gene>
    <name evidence="2" type="ORF">DY245_18600</name>
</gene>
<dbReference type="EMBL" id="QUAC01000145">
    <property type="protein sequence ID" value="REK88884.1"/>
    <property type="molecule type" value="Genomic_DNA"/>
</dbReference>
<keyword evidence="3" id="KW-1185">Reference proteome</keyword>
<comment type="caution">
    <text evidence="2">The sequence shown here is derived from an EMBL/GenBank/DDBJ whole genome shotgun (WGS) entry which is preliminary data.</text>
</comment>
<feature type="compositionally biased region" description="Basic and acidic residues" evidence="1">
    <location>
        <begin position="1"/>
        <end position="14"/>
    </location>
</feature>
<evidence type="ECO:0000313" key="2">
    <source>
        <dbReference type="EMBL" id="REK88884.1"/>
    </source>
</evidence>
<organism evidence="2 3">
    <name type="scientific">Streptomyces inhibens</name>
    <dbReference type="NCBI Taxonomy" id="2293571"/>
    <lineage>
        <taxon>Bacteria</taxon>
        <taxon>Bacillati</taxon>
        <taxon>Actinomycetota</taxon>
        <taxon>Actinomycetes</taxon>
        <taxon>Kitasatosporales</taxon>
        <taxon>Streptomycetaceae</taxon>
        <taxon>Streptomyces</taxon>
    </lineage>
</organism>